<dbReference type="STRING" id="117157.SAMN04489717_3389"/>
<sequence length="54" mass="5820">MSVFDSLRTAGENRTSGEIGANTSTWARILGAVEVDRTFGPTADCHDPLLPSWL</sequence>
<keyword evidence="2" id="KW-1185">Reference proteome</keyword>
<accession>A0A1H1TY61</accession>
<dbReference type="Proteomes" id="UP000198983">
    <property type="component" value="Chromosome I"/>
</dbReference>
<proteinExistence type="predicted"/>
<protein>
    <submittedName>
        <fullName evidence="1">Uncharacterized protein</fullName>
    </submittedName>
</protein>
<name>A0A1H1TY61_9ACTN</name>
<evidence type="ECO:0000313" key="1">
    <source>
        <dbReference type="EMBL" id="SDS65170.1"/>
    </source>
</evidence>
<evidence type="ECO:0000313" key="2">
    <source>
        <dbReference type="Proteomes" id="UP000198983"/>
    </source>
</evidence>
<dbReference type="AlphaFoldDB" id="A0A1H1TY61"/>
<dbReference type="EMBL" id="LT629732">
    <property type="protein sequence ID" value="SDS65170.1"/>
    <property type="molecule type" value="Genomic_DNA"/>
</dbReference>
<reference evidence="1 2" key="1">
    <citation type="submission" date="2016-10" db="EMBL/GenBank/DDBJ databases">
        <authorList>
            <person name="de Groot N.N."/>
        </authorList>
    </citation>
    <scope>NUCLEOTIDE SEQUENCE [LARGE SCALE GENOMIC DNA]</scope>
    <source>
        <strain evidence="1 2">DSM 22024</strain>
    </source>
</reference>
<gene>
    <name evidence="1" type="ORF">SAMN04489717_3389</name>
</gene>
<organism evidence="1 2">
    <name type="scientific">Actinopolymorpha singaporensis</name>
    <dbReference type="NCBI Taxonomy" id="117157"/>
    <lineage>
        <taxon>Bacteria</taxon>
        <taxon>Bacillati</taxon>
        <taxon>Actinomycetota</taxon>
        <taxon>Actinomycetes</taxon>
        <taxon>Propionibacteriales</taxon>
        <taxon>Actinopolymorphaceae</taxon>
        <taxon>Actinopolymorpha</taxon>
    </lineage>
</organism>